<dbReference type="InterPro" id="IPR036249">
    <property type="entry name" value="Thioredoxin-like_sf"/>
</dbReference>
<evidence type="ECO:0000259" key="4">
    <source>
        <dbReference type="Pfam" id="PF00085"/>
    </source>
</evidence>
<dbReference type="PROSITE" id="PS51354">
    <property type="entry name" value="GLUTAREDOXIN_2"/>
    <property type="match status" value="1"/>
</dbReference>
<dbReference type="GO" id="GO:0006879">
    <property type="term" value="P:intracellular iron ion homeostasis"/>
    <property type="evidence" value="ECO:0007669"/>
    <property type="project" value="TreeGrafter"/>
</dbReference>
<proteinExistence type="predicted"/>
<dbReference type="GO" id="GO:0005829">
    <property type="term" value="C:cytosol"/>
    <property type="evidence" value="ECO:0007669"/>
    <property type="project" value="TreeGrafter"/>
</dbReference>
<evidence type="ECO:0000256" key="2">
    <source>
        <dbReference type="ARBA" id="ARBA00023004"/>
    </source>
</evidence>
<comment type="caution">
    <text evidence="6">The sequence shown here is derived from an EMBL/GenBank/DDBJ whole genome shotgun (WGS) entry which is preliminary data.</text>
</comment>
<protein>
    <submittedName>
        <fullName evidence="6">Glutaredoxin-3-like protein</fullName>
    </submittedName>
</protein>
<dbReference type="NCBIfam" id="TIGR00365">
    <property type="entry name" value="Grx4 family monothiol glutaredoxin"/>
    <property type="match status" value="1"/>
</dbReference>
<dbReference type="FunFam" id="3.40.30.10:FF:000012">
    <property type="entry name" value="Monothiol glutaredoxin"/>
    <property type="match status" value="1"/>
</dbReference>
<dbReference type="Pfam" id="PF00462">
    <property type="entry name" value="Glutaredoxin"/>
    <property type="match status" value="1"/>
</dbReference>
<dbReference type="InterPro" id="IPR002109">
    <property type="entry name" value="Glutaredoxin"/>
</dbReference>
<evidence type="ECO:0000256" key="3">
    <source>
        <dbReference type="ARBA" id="ARBA00023014"/>
    </source>
</evidence>
<evidence type="ECO:0000256" key="1">
    <source>
        <dbReference type="ARBA" id="ARBA00022723"/>
    </source>
</evidence>
<keyword evidence="1" id="KW-0479">Metal-binding</keyword>
<organism evidence="6 7">
    <name type="scientific">Leptotrombidium deliense</name>
    <dbReference type="NCBI Taxonomy" id="299467"/>
    <lineage>
        <taxon>Eukaryota</taxon>
        <taxon>Metazoa</taxon>
        <taxon>Ecdysozoa</taxon>
        <taxon>Arthropoda</taxon>
        <taxon>Chelicerata</taxon>
        <taxon>Arachnida</taxon>
        <taxon>Acari</taxon>
        <taxon>Acariformes</taxon>
        <taxon>Trombidiformes</taxon>
        <taxon>Prostigmata</taxon>
        <taxon>Anystina</taxon>
        <taxon>Parasitengona</taxon>
        <taxon>Trombiculoidea</taxon>
        <taxon>Trombiculidae</taxon>
        <taxon>Leptotrombidium</taxon>
    </lineage>
</organism>
<dbReference type="InterPro" id="IPR013766">
    <property type="entry name" value="Thioredoxin_domain"/>
</dbReference>
<feature type="domain" description="Thioredoxin" evidence="4">
    <location>
        <begin position="6"/>
        <end position="83"/>
    </location>
</feature>
<dbReference type="OrthoDB" id="415696at2759"/>
<name>A0A443STA6_9ACAR</name>
<reference evidence="6 7" key="1">
    <citation type="journal article" date="2018" name="Gigascience">
        <title>Genomes of trombidid mites reveal novel predicted allergens and laterally-transferred genes associated with secondary metabolism.</title>
        <authorList>
            <person name="Dong X."/>
            <person name="Chaisiri K."/>
            <person name="Xia D."/>
            <person name="Armstrong S.D."/>
            <person name="Fang Y."/>
            <person name="Donnelly M.J."/>
            <person name="Kadowaki T."/>
            <person name="McGarry J.W."/>
            <person name="Darby A.C."/>
            <person name="Makepeace B.L."/>
        </authorList>
    </citation>
    <scope>NUCLEOTIDE SEQUENCE [LARGE SCALE GENOMIC DNA]</scope>
    <source>
        <strain evidence="6">UoL-UT</strain>
    </source>
</reference>
<keyword evidence="7" id="KW-1185">Reference proteome</keyword>
<dbReference type="PANTHER" id="PTHR10293">
    <property type="entry name" value="GLUTAREDOXIN FAMILY MEMBER"/>
    <property type="match status" value="1"/>
</dbReference>
<feature type="domain" description="Glutaredoxin" evidence="5">
    <location>
        <begin position="129"/>
        <end position="193"/>
    </location>
</feature>
<dbReference type="Pfam" id="PF00085">
    <property type="entry name" value="Thioredoxin"/>
    <property type="match status" value="1"/>
</dbReference>
<dbReference type="GO" id="GO:0046872">
    <property type="term" value="F:metal ion binding"/>
    <property type="evidence" value="ECO:0007669"/>
    <property type="project" value="UniProtKB-KW"/>
</dbReference>
<dbReference type="Proteomes" id="UP000288716">
    <property type="component" value="Unassembled WGS sequence"/>
</dbReference>
<dbReference type="AlphaFoldDB" id="A0A443STA6"/>
<dbReference type="Gene3D" id="3.40.30.10">
    <property type="entry name" value="Glutaredoxin"/>
    <property type="match status" value="2"/>
</dbReference>
<dbReference type="InterPro" id="IPR033658">
    <property type="entry name" value="GRX_PICOT-like"/>
</dbReference>
<dbReference type="SUPFAM" id="SSF52833">
    <property type="entry name" value="Thioredoxin-like"/>
    <property type="match status" value="2"/>
</dbReference>
<dbReference type="VEuPathDB" id="VectorBase:LDEU001299"/>
<dbReference type="InterPro" id="IPR004480">
    <property type="entry name" value="Monothiol_GRX-rel"/>
</dbReference>
<evidence type="ECO:0000313" key="7">
    <source>
        <dbReference type="Proteomes" id="UP000288716"/>
    </source>
</evidence>
<keyword evidence="2" id="KW-0408">Iron</keyword>
<gene>
    <name evidence="6" type="ORF">B4U80_05116</name>
</gene>
<dbReference type="STRING" id="299467.A0A443STA6"/>
<evidence type="ECO:0000313" key="6">
    <source>
        <dbReference type="EMBL" id="RWS30741.1"/>
    </source>
</evidence>
<sequence length="215" mass="24060">MLQKSKERLVVCHFAALWAPQCRQISDVLQELAKSSDLASVLFVEVNAESLQDLSQEYNVASVPTCILFANGESCCVIEGANVPLLTKKIRETAFKKFPLSVDSLPASEKHETLDLNERLKSLINKGTVMIFMKGSPDAPRCKFSRQLVDILGEVDCKYESFDILSDEEVRQGLKLYSNWPTYPQIYVDGELVGGLDIIKELRETGDLKETLKIA</sequence>
<dbReference type="GO" id="GO:0051536">
    <property type="term" value="F:iron-sulfur cluster binding"/>
    <property type="evidence" value="ECO:0007669"/>
    <property type="project" value="UniProtKB-KW"/>
</dbReference>
<keyword evidence="3" id="KW-0411">Iron-sulfur</keyword>
<dbReference type="PANTHER" id="PTHR10293:SF73">
    <property type="entry name" value="GLUTAREDOXIN-3"/>
    <property type="match status" value="1"/>
</dbReference>
<dbReference type="CDD" id="cd03028">
    <property type="entry name" value="GRX_PICOT_like"/>
    <property type="match status" value="1"/>
</dbReference>
<evidence type="ECO:0000259" key="5">
    <source>
        <dbReference type="Pfam" id="PF00462"/>
    </source>
</evidence>
<dbReference type="GO" id="GO:0005634">
    <property type="term" value="C:nucleus"/>
    <property type="evidence" value="ECO:0007669"/>
    <property type="project" value="TreeGrafter"/>
</dbReference>
<dbReference type="EMBL" id="NCKV01000394">
    <property type="protein sequence ID" value="RWS30741.1"/>
    <property type="molecule type" value="Genomic_DNA"/>
</dbReference>
<accession>A0A443STA6</accession>